<name>A0ABR7RB99_9PROT</name>
<reference evidence="2 3" key="1">
    <citation type="journal article" date="2009" name="Int. J. Syst. Evol. Microbiol.">
        <title>Transfer of Teichococcus ludipueritiae and Muricoccus roseus to the genus Roseomonas, as Roseomonas ludipueritiae comb. nov. and Roseomonas rosea comb. nov., respectively, and emended description of the genus Roseomonas.</title>
        <authorList>
            <person name="Sanchez-Porro C."/>
            <person name="Gallego V."/>
            <person name="Busse H.J."/>
            <person name="Kampfer P."/>
            <person name="Ventosa A."/>
        </authorList>
    </citation>
    <scope>NUCLEOTIDE SEQUENCE [LARGE SCALE GENOMIC DNA]</scope>
    <source>
        <strain evidence="2 3">DSM 14915</strain>
    </source>
</reference>
<dbReference type="EMBL" id="JACTUZ010000117">
    <property type="protein sequence ID" value="MBC9179080.1"/>
    <property type="molecule type" value="Genomic_DNA"/>
</dbReference>
<comment type="caution">
    <text evidence="2">The sequence shown here is derived from an EMBL/GenBank/DDBJ whole genome shotgun (WGS) entry which is preliminary data.</text>
</comment>
<organism evidence="2 3">
    <name type="scientific">Pseudoroseomonas ludipueritiae</name>
    <dbReference type="NCBI Taxonomy" id="198093"/>
    <lineage>
        <taxon>Bacteria</taxon>
        <taxon>Pseudomonadati</taxon>
        <taxon>Pseudomonadota</taxon>
        <taxon>Alphaproteobacteria</taxon>
        <taxon>Acetobacterales</taxon>
        <taxon>Acetobacteraceae</taxon>
        <taxon>Pseudoroseomonas</taxon>
    </lineage>
</organism>
<keyword evidence="1" id="KW-0732">Signal</keyword>
<evidence type="ECO:0000313" key="3">
    <source>
        <dbReference type="Proteomes" id="UP000603940"/>
    </source>
</evidence>
<keyword evidence="3" id="KW-1185">Reference proteome</keyword>
<evidence type="ECO:0000313" key="2">
    <source>
        <dbReference type="EMBL" id="MBC9179080.1"/>
    </source>
</evidence>
<dbReference type="SUPFAM" id="SSF53474">
    <property type="entry name" value="alpha/beta-Hydrolases"/>
    <property type="match status" value="1"/>
</dbReference>
<evidence type="ECO:0000256" key="1">
    <source>
        <dbReference type="SAM" id="SignalP"/>
    </source>
</evidence>
<gene>
    <name evidence="2" type="ORF">IBL25_19230</name>
</gene>
<protein>
    <submittedName>
        <fullName evidence="2">Uncharacterized protein</fullName>
    </submittedName>
</protein>
<feature type="signal peptide" evidence="1">
    <location>
        <begin position="1"/>
        <end position="30"/>
    </location>
</feature>
<dbReference type="Proteomes" id="UP000603940">
    <property type="component" value="Unassembled WGS sequence"/>
</dbReference>
<dbReference type="RefSeq" id="WP_187780133.1">
    <property type="nucleotide sequence ID" value="NZ_JACTUZ010000117.1"/>
</dbReference>
<feature type="chain" id="PRO_5045164547" evidence="1">
    <location>
        <begin position="31"/>
        <end position="550"/>
    </location>
</feature>
<dbReference type="InterPro" id="IPR029058">
    <property type="entry name" value="AB_hydrolase_fold"/>
</dbReference>
<sequence length="550" mass="59772">MPLLAAASLLSALRVGSALLLLLMSVQVRAQPLQDTGGKPMELPVDRCSGPLSESGGGLGQLTLSLSDLAPLARDILAHHGIRATWSGSGRQLRLELHLDGIQNLRLPEGSAATLYLPRGSTPDVMRDRRSRLPQLWRLDDATVVAADMAYDIRLRGTDAAGAMPVLQTDLGQLPDYRPVKLYVDMFSGFAAVALERLPGSGSAPHRIYAIAGTHVFEHRDFRSWASGLTFGRAQFTSTAALEMIRDAAAYARDMRGGGEVVLTGQSQGALVAQGVGYMLQAYLDASPAMHHLVQIVSWGGTGAQEVIQRMIAEARESGGRGISPDLERHWAASEAEYGEAAAIWSVLLRQWRGIHPGDEAASIRSTASRMRVLGYFFEIDLFARAGTFLGTAMAFPTELILPGGCDLTVLETLIGTDGGRFGLRLESHFLKGYRRAVSRGATAVARPALPAKWPWVTDLLPATELLGMAWLKTLYLDGPAATPENWRRCLSAERWITRDNRFCREAFWPGCMPDPAEARWCLIRDATAVPRSQQVDAPLDRSNQAKGQN</sequence>
<accession>A0ABR7RB99</accession>
<proteinExistence type="predicted"/>